<feature type="binding site" evidence="3">
    <location>
        <position position="142"/>
    </location>
    <ligand>
        <name>FAD</name>
        <dbReference type="ChEBI" id="CHEBI:57692"/>
    </ligand>
</feature>
<feature type="chain" id="PRO_5009326797" description="Glucose-methanol-choline oxidoreductase N-terminal domain-containing protein" evidence="4">
    <location>
        <begin position="23"/>
        <end position="625"/>
    </location>
</feature>
<evidence type="ECO:0000313" key="7">
    <source>
        <dbReference type="Proteomes" id="UP000095300"/>
    </source>
</evidence>
<feature type="binding site" evidence="3">
    <location>
        <position position="279"/>
    </location>
    <ligand>
        <name>FAD</name>
        <dbReference type="ChEBI" id="CHEBI:57692"/>
    </ligand>
</feature>
<dbReference type="KEGG" id="scac:106084272"/>
<feature type="domain" description="Glucose-methanol-choline oxidoreductase N-terminal" evidence="5">
    <location>
        <begin position="316"/>
        <end position="330"/>
    </location>
</feature>
<dbReference type="PIRSF" id="PIRSF000137">
    <property type="entry name" value="Alcohol_oxidase"/>
    <property type="match status" value="1"/>
</dbReference>
<evidence type="ECO:0000256" key="2">
    <source>
        <dbReference type="PIRSR" id="PIRSR000137-1"/>
    </source>
</evidence>
<feature type="signal peptide" evidence="4">
    <location>
        <begin position="1"/>
        <end position="22"/>
    </location>
</feature>
<name>A0A1I8PK32_STOCA</name>
<dbReference type="InterPro" id="IPR036188">
    <property type="entry name" value="FAD/NAD-bd_sf"/>
</dbReference>
<dbReference type="GO" id="GO:0050660">
    <property type="term" value="F:flavin adenine dinucleotide binding"/>
    <property type="evidence" value="ECO:0007669"/>
    <property type="project" value="InterPro"/>
</dbReference>
<dbReference type="InterPro" id="IPR000172">
    <property type="entry name" value="GMC_OxRdtase_N"/>
</dbReference>
<dbReference type="Gene3D" id="3.30.560.10">
    <property type="entry name" value="Glucose Oxidase, domain 3"/>
    <property type="match status" value="1"/>
</dbReference>
<gene>
    <name evidence="6" type="primary">106084272</name>
</gene>
<proteinExistence type="inferred from homology"/>
<dbReference type="SUPFAM" id="SSF54373">
    <property type="entry name" value="FAD-linked reductases, C-terminal domain"/>
    <property type="match status" value="1"/>
</dbReference>
<reference evidence="6" key="1">
    <citation type="submission" date="2020-05" db="UniProtKB">
        <authorList>
            <consortium name="EnsemblMetazoa"/>
        </authorList>
    </citation>
    <scope>IDENTIFICATION</scope>
    <source>
        <strain evidence="6">USDA</strain>
    </source>
</reference>
<dbReference type="SUPFAM" id="SSF51905">
    <property type="entry name" value="FAD/NAD(P)-binding domain"/>
    <property type="match status" value="1"/>
</dbReference>
<dbReference type="Gene3D" id="3.50.50.60">
    <property type="entry name" value="FAD/NAD(P)-binding domain"/>
    <property type="match status" value="1"/>
</dbReference>
<organism evidence="6 7">
    <name type="scientific">Stomoxys calcitrans</name>
    <name type="common">Stable fly</name>
    <name type="synonym">Conops calcitrans</name>
    <dbReference type="NCBI Taxonomy" id="35570"/>
    <lineage>
        <taxon>Eukaryota</taxon>
        <taxon>Metazoa</taxon>
        <taxon>Ecdysozoa</taxon>
        <taxon>Arthropoda</taxon>
        <taxon>Hexapoda</taxon>
        <taxon>Insecta</taxon>
        <taxon>Pterygota</taxon>
        <taxon>Neoptera</taxon>
        <taxon>Endopterygota</taxon>
        <taxon>Diptera</taxon>
        <taxon>Brachycera</taxon>
        <taxon>Muscomorpha</taxon>
        <taxon>Muscoidea</taxon>
        <taxon>Muscidae</taxon>
        <taxon>Stomoxys</taxon>
    </lineage>
</organism>
<dbReference type="AlphaFoldDB" id="A0A1I8PK32"/>
<dbReference type="PANTHER" id="PTHR11552:SF158">
    <property type="entry name" value="GH23626P-RELATED"/>
    <property type="match status" value="1"/>
</dbReference>
<comment type="cofactor">
    <cofactor evidence="3">
        <name>FAD</name>
        <dbReference type="ChEBI" id="CHEBI:57692"/>
    </cofactor>
</comment>
<dbReference type="PROSITE" id="PS00624">
    <property type="entry name" value="GMC_OXRED_2"/>
    <property type="match status" value="1"/>
</dbReference>
<evidence type="ECO:0000256" key="3">
    <source>
        <dbReference type="PIRSR" id="PIRSR000137-2"/>
    </source>
</evidence>
<dbReference type="GO" id="GO:0016614">
    <property type="term" value="F:oxidoreductase activity, acting on CH-OH group of donors"/>
    <property type="evidence" value="ECO:0007669"/>
    <property type="project" value="InterPro"/>
</dbReference>
<dbReference type="InterPro" id="IPR007867">
    <property type="entry name" value="GMC_OxRtase_C"/>
</dbReference>
<comment type="similarity">
    <text evidence="1">Belongs to the GMC oxidoreductase family.</text>
</comment>
<keyword evidence="7" id="KW-1185">Reference proteome</keyword>
<dbReference type="STRING" id="35570.A0A1I8PK32"/>
<keyword evidence="4" id="KW-0732">Signal</keyword>
<evidence type="ECO:0000256" key="4">
    <source>
        <dbReference type="SAM" id="SignalP"/>
    </source>
</evidence>
<dbReference type="OrthoDB" id="269227at2759"/>
<sequence>MKTSLVFLVALLVITQNFLVTQQQIATNFFDLLARFVREGTRLRNLEHSENEEAPLLKEYDFIIVGAGTAGCALAARLSEIASWKVLLLEAGGPELLPVDIPIVANLLQLIPDINWAYATQPSDQYCLGMIEQRCYFPRGKVMGGSSVLNYMIYTRGNRRDYDTWARMGNEGWSYKDVLPYFRKLEGSIVPNAEPAYAGRKGPVVVSYANSHTEFSEAFVNAAQENGTPYLDYNGRIQTGVSYAQTTTNQQFRWSSNRAYLYPIKGKRPNLHIRKRAHVTKILIDPQTKRAYGVLFESQGKVYKVRASKEVISSAGAINTPQLLMLSGVGPAKHLRKLGIQPLADLAVGFNLQDHIAPPLNIVANVSSITLDNLFDVDQLLSIQTYNSTLSQPGGLEALAFYDLDHPNVVDGWPVIELLTASSSYHENPFLARAAGLRNDIFSDLYGEAIRKKLNVFAIVSMQLQPRSKGRILLRSRDPKKYPLINANYLQDPYDLDVIVRGLEKILDLLEQPSMRRINASLLESSLKPCRHLGGIRSRRYLECYVRHLTTTIYHQSGTAKMGPAYDREAVVDARLRVYEISGLRVVDASIMPKLVAGHPNGPVYMIAEKAADMIKEDYGFLRRR</sequence>
<evidence type="ECO:0000259" key="5">
    <source>
        <dbReference type="PROSITE" id="PS00624"/>
    </source>
</evidence>
<protein>
    <recommendedName>
        <fullName evidence="5">Glucose-methanol-choline oxidoreductase N-terminal domain-containing protein</fullName>
    </recommendedName>
</protein>
<keyword evidence="3" id="KW-0274">FAD</keyword>
<keyword evidence="3" id="KW-0285">Flavoprotein</keyword>
<feature type="active site" description="Proton acceptor" evidence="2">
    <location>
        <position position="599"/>
    </location>
</feature>
<dbReference type="Pfam" id="PF05199">
    <property type="entry name" value="GMC_oxred_C"/>
    <property type="match status" value="1"/>
</dbReference>
<feature type="active site" description="Proton donor" evidence="2">
    <location>
        <position position="555"/>
    </location>
</feature>
<dbReference type="PANTHER" id="PTHR11552">
    <property type="entry name" value="GLUCOSE-METHANOL-CHOLINE GMC OXIDOREDUCTASE"/>
    <property type="match status" value="1"/>
</dbReference>
<dbReference type="VEuPathDB" id="VectorBase:SCAU008851"/>
<accession>A0A1I8PK32</accession>
<dbReference type="EnsemblMetazoa" id="SCAU008851-RA">
    <property type="protein sequence ID" value="SCAU008851-PA"/>
    <property type="gene ID" value="SCAU008851"/>
</dbReference>
<evidence type="ECO:0000313" key="6">
    <source>
        <dbReference type="EnsemblMetazoa" id="SCAU008851-PA"/>
    </source>
</evidence>
<dbReference type="Pfam" id="PF00732">
    <property type="entry name" value="GMC_oxred_N"/>
    <property type="match status" value="1"/>
</dbReference>
<dbReference type="InterPro" id="IPR012132">
    <property type="entry name" value="GMC_OxRdtase"/>
</dbReference>
<dbReference type="Proteomes" id="UP000095300">
    <property type="component" value="Unassembled WGS sequence"/>
</dbReference>
<evidence type="ECO:0000256" key="1">
    <source>
        <dbReference type="ARBA" id="ARBA00010790"/>
    </source>
</evidence>